<dbReference type="Pfam" id="PF14067">
    <property type="entry name" value="LssY_C"/>
    <property type="match status" value="1"/>
</dbReference>
<evidence type="ECO:0000259" key="3">
    <source>
        <dbReference type="Pfam" id="PF14067"/>
    </source>
</evidence>
<gene>
    <name evidence="4" type="ORF">MD535_23080</name>
</gene>
<dbReference type="RefSeq" id="WP_265677492.1">
    <property type="nucleotide sequence ID" value="NZ_JAKRRY010000050.1"/>
</dbReference>
<keyword evidence="1" id="KW-1133">Transmembrane helix</keyword>
<dbReference type="PANTHER" id="PTHR42709">
    <property type="entry name" value="ALKALINE PHOSPHATASE LIKE PROTEIN"/>
    <property type="match status" value="1"/>
</dbReference>
<dbReference type="InterPro" id="IPR051311">
    <property type="entry name" value="DedA_domain"/>
</dbReference>
<feature type="transmembrane region" description="Helical" evidence="1">
    <location>
        <begin position="96"/>
        <end position="116"/>
    </location>
</feature>
<comment type="caution">
    <text evidence="4">The sequence shown here is derived from an EMBL/GenBank/DDBJ whole genome shotgun (WGS) entry which is preliminary data.</text>
</comment>
<dbReference type="InterPro" id="IPR032816">
    <property type="entry name" value="VTT_dom"/>
</dbReference>
<proteinExistence type="predicted"/>
<dbReference type="GO" id="GO:0005886">
    <property type="term" value="C:plasma membrane"/>
    <property type="evidence" value="ECO:0007669"/>
    <property type="project" value="UniProtKB-ARBA"/>
</dbReference>
<keyword evidence="1" id="KW-0472">Membrane</keyword>
<feature type="transmembrane region" description="Helical" evidence="1">
    <location>
        <begin position="192"/>
        <end position="210"/>
    </location>
</feature>
<feature type="transmembrane region" description="Helical" evidence="1">
    <location>
        <begin position="128"/>
        <end position="149"/>
    </location>
</feature>
<dbReference type="Proteomes" id="UP001155587">
    <property type="component" value="Unassembled WGS sequence"/>
</dbReference>
<accession>A0A9X3CSY3</accession>
<feature type="domain" description="LssY-like C-terminal" evidence="3">
    <location>
        <begin position="248"/>
        <end position="413"/>
    </location>
</feature>
<keyword evidence="5" id="KW-1185">Reference proteome</keyword>
<dbReference type="PANTHER" id="PTHR42709:SF2">
    <property type="entry name" value="INNER MEMBRANE PROTEIN YOHD"/>
    <property type="match status" value="1"/>
</dbReference>
<feature type="domain" description="VTT" evidence="2">
    <location>
        <begin position="23"/>
        <end position="146"/>
    </location>
</feature>
<evidence type="ECO:0000313" key="5">
    <source>
        <dbReference type="Proteomes" id="UP001155587"/>
    </source>
</evidence>
<dbReference type="EMBL" id="JAKRRY010000050">
    <property type="protein sequence ID" value="MCW8348880.1"/>
    <property type="molecule type" value="Genomic_DNA"/>
</dbReference>
<feature type="transmembrane region" description="Helical" evidence="1">
    <location>
        <begin position="39"/>
        <end position="62"/>
    </location>
</feature>
<evidence type="ECO:0000256" key="1">
    <source>
        <dbReference type="SAM" id="Phobius"/>
    </source>
</evidence>
<keyword evidence="1" id="KW-0812">Transmembrane</keyword>
<reference evidence="4" key="1">
    <citation type="submission" date="2022-02" db="EMBL/GenBank/DDBJ databases">
        <title>Vibrio sp. nov, a new bacterium isolated from seawater.</title>
        <authorList>
            <person name="Yuan Y."/>
        </authorList>
    </citation>
    <scope>NUCLEOTIDE SEQUENCE</scope>
    <source>
        <strain evidence="4">ZSDZ65</strain>
    </source>
</reference>
<protein>
    <submittedName>
        <fullName evidence="4">LssY C-terminal domain-containing protein</fullName>
    </submittedName>
</protein>
<dbReference type="InterPro" id="IPR025902">
    <property type="entry name" value="LssY-like-C_dom"/>
</dbReference>
<dbReference type="Pfam" id="PF09335">
    <property type="entry name" value="VTT_dom"/>
    <property type="match status" value="1"/>
</dbReference>
<sequence length="429" mass="47867">MFETFGLFLGSLLDATIGPNLFVPGEPFMIAAGYQLYSGGYLAVLAVLLGGLLGDQLSYFIGRQYGFSVQQRLLAWQPKVRRPLARCRLMMKRNTLLILAFSRLLGPVAWVVPFMAGSNHIEWRKFSLYASIGLLLGIGQFVVWGYLLAAGIDNIPILAEVSGFLSEHKYTLGVALLTIVMTYVGFKKQWRYLGFKVLSGFLIGMLTLNYSHFFWFSDDAVSPLSTTSIPETVTLDKLNYKVFAGRSSIYPAQAVNIIYFGASPTPLMQTLGWIQNKTFSRSELEFWDYINLLQGKTPPVSDLIWNGEPQHLAFQLPGTLTQRSHIRWWNAGVDADTNQPIWVGALSFDNGLTITPYGGIVTILHSISPDVDSERDKLKAHVLKSNVKWHAENIPLASAIAIDNRHDYFTDGDILVVSPSEALHTTKDY</sequence>
<evidence type="ECO:0000259" key="2">
    <source>
        <dbReference type="Pfam" id="PF09335"/>
    </source>
</evidence>
<evidence type="ECO:0000313" key="4">
    <source>
        <dbReference type="EMBL" id="MCW8348880.1"/>
    </source>
</evidence>
<organism evidence="4 5">
    <name type="scientific">Vibrio qingdaonensis</name>
    <dbReference type="NCBI Taxonomy" id="2829491"/>
    <lineage>
        <taxon>Bacteria</taxon>
        <taxon>Pseudomonadati</taxon>
        <taxon>Pseudomonadota</taxon>
        <taxon>Gammaproteobacteria</taxon>
        <taxon>Vibrionales</taxon>
        <taxon>Vibrionaceae</taxon>
        <taxon>Vibrio</taxon>
    </lineage>
</organism>
<name>A0A9X3CSY3_9VIBR</name>
<dbReference type="AlphaFoldDB" id="A0A9X3CSY3"/>